<comment type="caution">
    <text evidence="6">The sequence shown here is derived from an EMBL/GenBank/DDBJ whole genome shotgun (WGS) entry which is preliminary data.</text>
</comment>
<dbReference type="EMBL" id="BJYL01000011">
    <property type="protein sequence ID" value="GEN82549.1"/>
    <property type="molecule type" value="Genomic_DNA"/>
</dbReference>
<organism evidence="6 7">
    <name type="scientific">Sporosarcina luteola</name>
    <dbReference type="NCBI Taxonomy" id="582850"/>
    <lineage>
        <taxon>Bacteria</taxon>
        <taxon>Bacillati</taxon>
        <taxon>Bacillota</taxon>
        <taxon>Bacilli</taxon>
        <taxon>Bacillales</taxon>
        <taxon>Caryophanaceae</taxon>
        <taxon>Sporosarcina</taxon>
    </lineage>
</organism>
<evidence type="ECO:0000313" key="7">
    <source>
        <dbReference type="Proteomes" id="UP000321901"/>
    </source>
</evidence>
<dbReference type="Gene3D" id="3.40.30.10">
    <property type="entry name" value="Glutaredoxin"/>
    <property type="match status" value="1"/>
</dbReference>
<dbReference type="GO" id="GO:0046872">
    <property type="term" value="F:metal ion binding"/>
    <property type="evidence" value="ECO:0007669"/>
    <property type="project" value="UniProtKB-KW"/>
</dbReference>
<dbReference type="AlphaFoldDB" id="A0A511Z531"/>
<evidence type="ECO:0000313" key="6">
    <source>
        <dbReference type="EMBL" id="GEN82549.1"/>
    </source>
</evidence>
<sequence>MSNRYTKIATLVVLLFGILLISIGTDGFTAFTAETARVNKLLEDKPEFPDVTFQDSQEREYSMDEFRGNYVLITFFYSSCTTVCIDLEMNMSELYDKIPQKYIGKDIDFLSISFDPDRDDPATLDIYKNMFNSDGETWRMASIQNEEQLANVLKEFGVIVIPDDYGNFAHNSAFYLVDENGVLQEVMDYKDVDAAAEKIINILDSGEGRS</sequence>
<evidence type="ECO:0000256" key="4">
    <source>
        <dbReference type="PIRSR" id="PIRSR603782-2"/>
    </source>
</evidence>
<dbReference type="OrthoDB" id="8550465at2"/>
<protein>
    <recommendedName>
        <fullName evidence="5">Thioredoxin domain-containing protein</fullName>
    </recommendedName>
</protein>
<accession>A0A511Z531</accession>
<comment type="similarity">
    <text evidence="1">Belongs to the SCO1/2 family.</text>
</comment>
<feature type="binding site" evidence="3">
    <location>
        <position position="84"/>
    </location>
    <ligand>
        <name>Cu cation</name>
        <dbReference type="ChEBI" id="CHEBI:23378"/>
    </ligand>
</feature>
<keyword evidence="4" id="KW-1015">Disulfide bond</keyword>
<reference evidence="6 7" key="1">
    <citation type="submission" date="2019-07" db="EMBL/GenBank/DDBJ databases">
        <title>Whole genome shotgun sequence of Sporosarcina luteola NBRC 105378.</title>
        <authorList>
            <person name="Hosoyama A."/>
            <person name="Uohara A."/>
            <person name="Ohji S."/>
            <person name="Ichikawa N."/>
        </authorList>
    </citation>
    <scope>NUCLEOTIDE SEQUENCE [LARGE SCALE GENOMIC DNA]</scope>
    <source>
        <strain evidence="6 7">NBRC 105378</strain>
    </source>
</reference>
<keyword evidence="2 3" id="KW-0186">Copper</keyword>
<dbReference type="Proteomes" id="UP000321901">
    <property type="component" value="Unassembled WGS sequence"/>
</dbReference>
<gene>
    <name evidence="6" type="ORF">SLU01_08610</name>
</gene>
<dbReference type="CDD" id="cd02968">
    <property type="entry name" value="SCO"/>
    <property type="match status" value="1"/>
</dbReference>
<dbReference type="SUPFAM" id="SSF52833">
    <property type="entry name" value="Thioredoxin-like"/>
    <property type="match status" value="1"/>
</dbReference>
<feature type="domain" description="Thioredoxin" evidence="5">
    <location>
        <begin position="42"/>
        <end position="208"/>
    </location>
</feature>
<dbReference type="Pfam" id="PF02630">
    <property type="entry name" value="SCO1-SenC"/>
    <property type="match status" value="1"/>
</dbReference>
<evidence type="ECO:0000256" key="2">
    <source>
        <dbReference type="ARBA" id="ARBA00023008"/>
    </source>
</evidence>
<dbReference type="InterPro" id="IPR013766">
    <property type="entry name" value="Thioredoxin_domain"/>
</dbReference>
<dbReference type="PANTHER" id="PTHR12151">
    <property type="entry name" value="ELECTRON TRANSPORT PROTIN SCO1/SENC FAMILY MEMBER"/>
    <property type="match status" value="1"/>
</dbReference>
<feature type="binding site" evidence="3">
    <location>
        <position position="80"/>
    </location>
    <ligand>
        <name>Cu cation</name>
        <dbReference type="ChEBI" id="CHEBI:23378"/>
    </ligand>
</feature>
<name>A0A511Z531_9BACL</name>
<dbReference type="InterPro" id="IPR003782">
    <property type="entry name" value="SCO1/SenC"/>
</dbReference>
<keyword evidence="3" id="KW-0479">Metal-binding</keyword>
<keyword evidence="7" id="KW-1185">Reference proteome</keyword>
<feature type="disulfide bond" description="Redox-active" evidence="4">
    <location>
        <begin position="80"/>
        <end position="84"/>
    </location>
</feature>
<proteinExistence type="inferred from homology"/>
<evidence type="ECO:0000256" key="3">
    <source>
        <dbReference type="PIRSR" id="PIRSR603782-1"/>
    </source>
</evidence>
<evidence type="ECO:0000256" key="1">
    <source>
        <dbReference type="ARBA" id="ARBA00010996"/>
    </source>
</evidence>
<dbReference type="PANTHER" id="PTHR12151:SF25">
    <property type="entry name" value="LINALOOL DEHYDRATASE_ISOMERASE DOMAIN-CONTAINING PROTEIN"/>
    <property type="match status" value="1"/>
</dbReference>
<dbReference type="PROSITE" id="PS51352">
    <property type="entry name" value="THIOREDOXIN_2"/>
    <property type="match status" value="1"/>
</dbReference>
<evidence type="ECO:0000259" key="5">
    <source>
        <dbReference type="PROSITE" id="PS51352"/>
    </source>
</evidence>
<dbReference type="InterPro" id="IPR036249">
    <property type="entry name" value="Thioredoxin-like_sf"/>
</dbReference>
<feature type="binding site" evidence="3">
    <location>
        <position position="170"/>
    </location>
    <ligand>
        <name>Cu cation</name>
        <dbReference type="ChEBI" id="CHEBI:23378"/>
    </ligand>
</feature>